<dbReference type="EMBL" id="SADE01000003">
    <property type="protein sequence ID" value="RVU35005.1"/>
    <property type="molecule type" value="Genomic_DNA"/>
</dbReference>
<reference evidence="2" key="1">
    <citation type="submission" date="2019-01" db="EMBL/GenBank/DDBJ databases">
        <title>Gri0909 isolated from a small marine red alga.</title>
        <authorList>
            <person name="Kim J."/>
            <person name="Jeong S.E."/>
            <person name="Jeon C.O."/>
        </authorList>
    </citation>
    <scope>NUCLEOTIDE SEQUENCE [LARGE SCALE GENOMIC DNA]</scope>
    <source>
        <strain evidence="2">Gri0909</strain>
    </source>
</reference>
<protein>
    <submittedName>
        <fullName evidence="1">4,5-dioxygenase</fullName>
    </submittedName>
</protein>
<sequence length="130" mass="15058">MKWKGIADLTADDERKAVTVVGDIQGWHAHVYFDGESAPVAQRVRDQVSERFDIRMGRWHEKLVGPHPRWSYQIGFSPEQFADVISWLALNRSGLTVFIHPETGDDLIDHTAHTIWMGEMLDLNLEMFRR</sequence>
<dbReference type="Proteomes" id="UP000287447">
    <property type="component" value="Unassembled WGS sequence"/>
</dbReference>
<dbReference type="AlphaFoldDB" id="A0A3S2W3A2"/>
<dbReference type="Gene3D" id="3.30.70.1240">
    <property type="entry name" value="DOPA-like domains"/>
    <property type="match status" value="1"/>
</dbReference>
<dbReference type="InterPro" id="IPR023389">
    <property type="entry name" value="DOPA-like_sf"/>
</dbReference>
<organism evidence="1 2">
    <name type="scientific">Hwanghaeella grinnelliae</name>
    <dbReference type="NCBI Taxonomy" id="2500179"/>
    <lineage>
        <taxon>Bacteria</taxon>
        <taxon>Pseudomonadati</taxon>
        <taxon>Pseudomonadota</taxon>
        <taxon>Alphaproteobacteria</taxon>
        <taxon>Rhodospirillales</taxon>
        <taxon>Rhodospirillaceae</taxon>
        <taxon>Hwanghaeella</taxon>
    </lineage>
</organism>
<dbReference type="PIRSF" id="PIRSF028139">
    <property type="entry name" value="DOPA-diox_rel_Mll2280"/>
    <property type="match status" value="1"/>
</dbReference>
<name>A0A3S2W3A2_9PROT</name>
<evidence type="ECO:0000313" key="1">
    <source>
        <dbReference type="EMBL" id="RVU35005.1"/>
    </source>
</evidence>
<keyword evidence="1" id="KW-0223">Dioxygenase</keyword>
<dbReference type="InterPro" id="IPR014980">
    <property type="entry name" value="DOPA_dioxygen"/>
</dbReference>
<comment type="caution">
    <text evidence="1">The sequence shown here is derived from an EMBL/GenBank/DDBJ whole genome shotgun (WGS) entry which is preliminary data.</text>
</comment>
<dbReference type="OrthoDB" id="572228at2"/>
<dbReference type="SUPFAM" id="SSF143410">
    <property type="entry name" value="DOPA-like"/>
    <property type="match status" value="1"/>
</dbReference>
<evidence type="ECO:0000313" key="2">
    <source>
        <dbReference type="Proteomes" id="UP000287447"/>
    </source>
</evidence>
<dbReference type="GO" id="GO:0051213">
    <property type="term" value="F:dioxygenase activity"/>
    <property type="evidence" value="ECO:0007669"/>
    <property type="project" value="UniProtKB-KW"/>
</dbReference>
<gene>
    <name evidence="1" type="ORF">EOI86_19415</name>
</gene>
<proteinExistence type="predicted"/>
<dbReference type="PANTHER" id="PTHR36423:SF2">
    <property type="entry name" value="AFR070WP"/>
    <property type="match status" value="1"/>
</dbReference>
<accession>A0A3S2W3A2</accession>
<dbReference type="PANTHER" id="PTHR36423">
    <property type="entry name" value="AFR070WP"/>
    <property type="match status" value="1"/>
</dbReference>
<keyword evidence="2" id="KW-1185">Reference proteome</keyword>
<keyword evidence="1" id="KW-0560">Oxidoreductase</keyword>
<dbReference type="Pfam" id="PF08883">
    <property type="entry name" value="DOPA_dioxygen"/>
    <property type="match status" value="1"/>
</dbReference>